<dbReference type="InterPro" id="IPR010827">
    <property type="entry name" value="BamA/TamA_POTRA"/>
</dbReference>
<feature type="domain" description="POTRA" evidence="1">
    <location>
        <begin position="180"/>
        <end position="233"/>
    </location>
</feature>
<dbReference type="Pfam" id="PF07244">
    <property type="entry name" value="POTRA"/>
    <property type="match status" value="1"/>
</dbReference>
<sequence>MIKKIIITLLFFFVLATKLISQNLHLTITGSNKVETAKIDSLTYTSSHPNFLSIKKEIDTLQKTLYKQGYIESEHDEISRINDSTFSTIFNLKNKYRLIHIYYNNIEKDILKPLSKDITPEYFSIEFSQIENTLNFINQKQTEKGYPFSQLKLSDISIVNNSTLKGTLVTSTELKKRQLNHIIIKGYDKFPESYLKYYLKIKPGKTFNLTDIKEKTAQLNNLRFASENKSPEVLFSKDSTTLYLYLEKEKSNAFDGFLGFGTSEDTNQLQFDGYLNLNLTNNLNYGESLRLLYKSDENEQKTFEANITLPYLFKTPIGLDLALRIFKKDSSFTTVNQSAKLHYQINPKHKIYSGLNFTESNNLLSTNLPTTLTDYKTNFYTFAYEFNKYQINNSLFPINSRFYLETNFGNRKQNETTEKQSLFNLEAFKILNINLKNSLFFKINSSLLSSDTYLENELMRFGGINSIRGFEENSIYANLFNVINTEYRYQLSNGIYIHSITDFAYYENQITDTKEKLYGFGFGFGILTKAGLLKLNYANGKNENTSFKLSNSKIHISLTAMF</sequence>
<dbReference type="Proteomes" id="UP001156141">
    <property type="component" value="Unassembled WGS sequence"/>
</dbReference>
<comment type="caution">
    <text evidence="2">The sequence shown here is derived from an EMBL/GenBank/DDBJ whole genome shotgun (WGS) entry which is preliminary data.</text>
</comment>
<proteinExistence type="predicted"/>
<evidence type="ECO:0000313" key="2">
    <source>
        <dbReference type="EMBL" id="MCH4551525.1"/>
    </source>
</evidence>
<organism evidence="2 3">
    <name type="scientific">Aestuariibaculum lutulentum</name>
    <dbReference type="NCBI Taxonomy" id="2920935"/>
    <lineage>
        <taxon>Bacteria</taxon>
        <taxon>Pseudomonadati</taxon>
        <taxon>Bacteroidota</taxon>
        <taxon>Flavobacteriia</taxon>
        <taxon>Flavobacteriales</taxon>
        <taxon>Flavobacteriaceae</taxon>
    </lineage>
</organism>
<dbReference type="Gene3D" id="3.10.20.310">
    <property type="entry name" value="membrane protein fhac"/>
    <property type="match status" value="1"/>
</dbReference>
<dbReference type="EMBL" id="JAKVQD010000001">
    <property type="protein sequence ID" value="MCH4551525.1"/>
    <property type="molecule type" value="Genomic_DNA"/>
</dbReference>
<gene>
    <name evidence="2" type="ORF">MKW35_02750</name>
</gene>
<name>A0ABS9RF13_9FLAO</name>
<keyword evidence="3" id="KW-1185">Reference proteome</keyword>
<reference evidence="2" key="1">
    <citation type="submission" date="2022-02" db="EMBL/GenBank/DDBJ databases">
        <title>Aestuariibaculum sp., a marine bacterium isolated from sediment in Guangxi.</title>
        <authorList>
            <person name="Ying J."/>
        </authorList>
    </citation>
    <scope>NUCLEOTIDE SEQUENCE</scope>
    <source>
        <strain evidence="2">L182</strain>
    </source>
</reference>
<evidence type="ECO:0000259" key="1">
    <source>
        <dbReference type="Pfam" id="PF07244"/>
    </source>
</evidence>
<dbReference type="RefSeq" id="WP_240571854.1">
    <property type="nucleotide sequence ID" value="NZ_CP136709.1"/>
</dbReference>
<dbReference type="Gene3D" id="2.40.160.50">
    <property type="entry name" value="membrane protein fhac: a member of the omp85/tpsb transporter family"/>
    <property type="match status" value="1"/>
</dbReference>
<protein>
    <recommendedName>
        <fullName evidence="1">POTRA domain-containing protein</fullName>
    </recommendedName>
</protein>
<accession>A0ABS9RF13</accession>
<evidence type="ECO:0000313" key="3">
    <source>
        <dbReference type="Proteomes" id="UP001156141"/>
    </source>
</evidence>